<feature type="domain" description="DUF4440" evidence="1">
    <location>
        <begin position="26"/>
        <end position="114"/>
    </location>
</feature>
<dbReference type="Pfam" id="PF14534">
    <property type="entry name" value="DUF4440"/>
    <property type="match status" value="1"/>
</dbReference>
<protein>
    <submittedName>
        <fullName evidence="2">DUF4440 domain-containing protein</fullName>
    </submittedName>
</protein>
<organism evidence="2 3">
    <name type="scientific">Isoptericola chiayiensis</name>
    <dbReference type="NCBI Taxonomy" id="579446"/>
    <lineage>
        <taxon>Bacteria</taxon>
        <taxon>Bacillati</taxon>
        <taxon>Actinomycetota</taxon>
        <taxon>Actinomycetes</taxon>
        <taxon>Micrococcales</taxon>
        <taxon>Promicromonosporaceae</taxon>
        <taxon>Isoptericola</taxon>
    </lineage>
</organism>
<name>A0ABP8YB66_9MICO</name>
<evidence type="ECO:0000313" key="3">
    <source>
        <dbReference type="Proteomes" id="UP001500956"/>
    </source>
</evidence>
<reference evidence="3" key="1">
    <citation type="journal article" date="2019" name="Int. J. Syst. Evol. Microbiol.">
        <title>The Global Catalogue of Microorganisms (GCM) 10K type strain sequencing project: providing services to taxonomists for standard genome sequencing and annotation.</title>
        <authorList>
            <consortium name="The Broad Institute Genomics Platform"/>
            <consortium name="The Broad Institute Genome Sequencing Center for Infectious Disease"/>
            <person name="Wu L."/>
            <person name="Ma J."/>
        </authorList>
    </citation>
    <scope>NUCLEOTIDE SEQUENCE [LARGE SCALE GENOMIC DNA]</scope>
    <source>
        <strain evidence="3">JCM 18063</strain>
    </source>
</reference>
<dbReference type="EMBL" id="BAABID010000006">
    <property type="protein sequence ID" value="GAA4723459.1"/>
    <property type="molecule type" value="Genomic_DNA"/>
</dbReference>
<dbReference type="SUPFAM" id="SSF54427">
    <property type="entry name" value="NTF2-like"/>
    <property type="match status" value="1"/>
</dbReference>
<dbReference type="Gene3D" id="3.10.450.50">
    <property type="match status" value="1"/>
</dbReference>
<keyword evidence="3" id="KW-1185">Reference proteome</keyword>
<dbReference type="InterPro" id="IPR032710">
    <property type="entry name" value="NTF2-like_dom_sf"/>
</dbReference>
<sequence>MTSGRRAYGRVMDAIIDGLMATEDRLAVGTGEDYAEVLHEDAVVVVPGAVLDKAGCIAAMDSSPGWDEVDLGEARLVRSEDTATVVYRFTGRRGEETYVATLASTYVTAVGGWRLLVHQHTPE</sequence>
<dbReference type="InterPro" id="IPR027843">
    <property type="entry name" value="DUF4440"/>
</dbReference>
<evidence type="ECO:0000313" key="2">
    <source>
        <dbReference type="EMBL" id="GAA4723459.1"/>
    </source>
</evidence>
<gene>
    <name evidence="2" type="ORF">GCM10023216_11340</name>
</gene>
<accession>A0ABP8YB66</accession>
<evidence type="ECO:0000259" key="1">
    <source>
        <dbReference type="Pfam" id="PF14534"/>
    </source>
</evidence>
<comment type="caution">
    <text evidence="2">The sequence shown here is derived from an EMBL/GenBank/DDBJ whole genome shotgun (WGS) entry which is preliminary data.</text>
</comment>
<proteinExistence type="predicted"/>
<dbReference type="Proteomes" id="UP001500956">
    <property type="component" value="Unassembled WGS sequence"/>
</dbReference>